<dbReference type="PANTHER" id="PTHR18916">
    <property type="entry name" value="DYNACTIN 1-RELATED MICROTUBULE-BINDING"/>
    <property type="match status" value="1"/>
</dbReference>
<evidence type="ECO:0000313" key="7">
    <source>
        <dbReference type="Proteomes" id="UP001140094"/>
    </source>
</evidence>
<comment type="caution">
    <text evidence="6">The sequence shown here is derived from an EMBL/GenBank/DDBJ whole genome shotgun (WGS) entry which is preliminary data.</text>
</comment>
<dbReference type="CDD" id="cd01789">
    <property type="entry name" value="Ubl_TBCB"/>
    <property type="match status" value="1"/>
</dbReference>
<keyword evidence="3" id="KW-0143">Chaperone</keyword>
<dbReference type="GO" id="GO:0005938">
    <property type="term" value="C:cell cortex"/>
    <property type="evidence" value="ECO:0007669"/>
    <property type="project" value="TreeGrafter"/>
</dbReference>
<dbReference type="GO" id="GO:0031122">
    <property type="term" value="P:cytoplasmic microtubule organization"/>
    <property type="evidence" value="ECO:0007669"/>
    <property type="project" value="TreeGrafter"/>
</dbReference>
<dbReference type="GO" id="GO:0007021">
    <property type="term" value="P:tubulin complex assembly"/>
    <property type="evidence" value="ECO:0007669"/>
    <property type="project" value="InterPro"/>
</dbReference>
<dbReference type="Gene3D" id="2.30.30.190">
    <property type="entry name" value="CAP Gly-rich-like domain"/>
    <property type="match status" value="1"/>
</dbReference>
<dbReference type="GO" id="GO:0051010">
    <property type="term" value="F:microtubule plus-end binding"/>
    <property type="evidence" value="ECO:0007669"/>
    <property type="project" value="TreeGrafter"/>
</dbReference>
<feature type="domain" description="CAP-Gly" evidence="5">
    <location>
        <begin position="173"/>
        <end position="215"/>
    </location>
</feature>
<evidence type="ECO:0000256" key="3">
    <source>
        <dbReference type="ARBA" id="ARBA00023186"/>
    </source>
</evidence>
<dbReference type="SUPFAM" id="SSF54236">
    <property type="entry name" value="Ubiquitin-like"/>
    <property type="match status" value="1"/>
</dbReference>
<comment type="similarity">
    <text evidence="4">Belongs to the TBCB family.</text>
</comment>
<evidence type="ECO:0000256" key="1">
    <source>
        <dbReference type="ARBA" id="ARBA00004496"/>
    </source>
</evidence>
<dbReference type="AlphaFoldDB" id="A0A9W8HZU7"/>
<dbReference type="PANTHER" id="PTHR18916:SF85">
    <property type="entry name" value="TUBULIN-FOLDING COFACTOR B"/>
    <property type="match status" value="1"/>
</dbReference>
<dbReference type="FunFam" id="2.30.30.190:FF:000013">
    <property type="entry name" value="Tubulin-folding cofactor B"/>
    <property type="match status" value="1"/>
</dbReference>
<dbReference type="Gene3D" id="3.10.20.90">
    <property type="entry name" value="Phosphatidylinositol 3-kinase Catalytic Subunit, Chain A, domain 1"/>
    <property type="match status" value="1"/>
</dbReference>
<protein>
    <recommendedName>
        <fullName evidence="5">CAP-Gly domain-containing protein</fullName>
    </recommendedName>
</protein>
<evidence type="ECO:0000259" key="5">
    <source>
        <dbReference type="PROSITE" id="PS50245"/>
    </source>
</evidence>
<dbReference type="GO" id="GO:0043014">
    <property type="term" value="F:alpha-tubulin binding"/>
    <property type="evidence" value="ECO:0007669"/>
    <property type="project" value="InterPro"/>
</dbReference>
<keyword evidence="7" id="KW-1185">Reference proteome</keyword>
<name>A0A9W8HZU7_9FUNG</name>
<evidence type="ECO:0000256" key="4">
    <source>
        <dbReference type="ARBA" id="ARBA00025779"/>
    </source>
</evidence>
<dbReference type="SMART" id="SM01052">
    <property type="entry name" value="CAP_GLY"/>
    <property type="match status" value="1"/>
</dbReference>
<dbReference type="GO" id="GO:0035371">
    <property type="term" value="C:microtubule plus-end"/>
    <property type="evidence" value="ECO:0007669"/>
    <property type="project" value="TreeGrafter"/>
</dbReference>
<dbReference type="PROSITE" id="PS50245">
    <property type="entry name" value="CAP_GLY_2"/>
    <property type="match status" value="1"/>
</dbReference>
<dbReference type="GO" id="GO:0007023">
    <property type="term" value="P:post-chaperonin tubulin folding pathway"/>
    <property type="evidence" value="ECO:0007669"/>
    <property type="project" value="InterPro"/>
</dbReference>
<comment type="subcellular location">
    <subcellularLocation>
        <location evidence="1">Cytoplasm</location>
    </subcellularLocation>
</comment>
<dbReference type="Pfam" id="PF01302">
    <property type="entry name" value="CAP_GLY"/>
    <property type="match status" value="1"/>
</dbReference>
<dbReference type="InterPro" id="IPR000626">
    <property type="entry name" value="Ubiquitin-like_dom"/>
</dbReference>
<accession>A0A9W8HZU7</accession>
<dbReference type="InterPro" id="IPR036859">
    <property type="entry name" value="CAP-Gly_dom_sf"/>
</dbReference>
<gene>
    <name evidence="6" type="ORF">H4R20_000089</name>
</gene>
<dbReference type="GO" id="GO:0005634">
    <property type="term" value="C:nucleus"/>
    <property type="evidence" value="ECO:0007669"/>
    <property type="project" value="TreeGrafter"/>
</dbReference>
<reference evidence="6" key="1">
    <citation type="submission" date="2022-07" db="EMBL/GenBank/DDBJ databases">
        <title>Phylogenomic reconstructions and comparative analyses of Kickxellomycotina fungi.</title>
        <authorList>
            <person name="Reynolds N.K."/>
            <person name="Stajich J.E."/>
            <person name="Barry K."/>
            <person name="Grigoriev I.V."/>
            <person name="Crous P."/>
            <person name="Smith M.E."/>
        </authorList>
    </citation>
    <scope>NUCLEOTIDE SEQUENCE</scope>
    <source>
        <strain evidence="6">NRRL 1565</strain>
    </source>
</reference>
<dbReference type="SUPFAM" id="SSF74924">
    <property type="entry name" value="Cap-Gly domain"/>
    <property type="match status" value="1"/>
</dbReference>
<keyword evidence="2" id="KW-0963">Cytoplasm</keyword>
<dbReference type="OrthoDB" id="2130750at2759"/>
<dbReference type="InterPro" id="IPR000938">
    <property type="entry name" value="CAP-Gly_domain"/>
</dbReference>
<dbReference type="Proteomes" id="UP001140094">
    <property type="component" value="Unassembled WGS sequence"/>
</dbReference>
<proteinExistence type="inferred from homology"/>
<sequence>MSVVILFVESQNARSERRFQKSLTLDELRSRLEPIVGIPSTDQKIELLKDSTSICEIGSDSKQMLGSYPVEDYMILRVININPTSALQLNFTDESQVDKFVMEDDEYDKRNDSVRAFKRRHNLGRFADAKSAMSIDEDEEFKKEAAKITVGNRCEVSIPGYDVRRRGTVRFVGKTSFRAGYWVGVEYDEPVGRNDGSVDKHAYFKCTPNHGSFVRPDKVVVGDYPEEDPFASDLEEM</sequence>
<dbReference type="Pfam" id="PF14560">
    <property type="entry name" value="Ubiquitin_2"/>
    <property type="match status" value="1"/>
</dbReference>
<evidence type="ECO:0000313" key="6">
    <source>
        <dbReference type="EMBL" id="KAJ2809469.1"/>
    </source>
</evidence>
<evidence type="ECO:0000256" key="2">
    <source>
        <dbReference type="ARBA" id="ARBA00022490"/>
    </source>
</evidence>
<organism evidence="6 7">
    <name type="scientific">Coemansia guatemalensis</name>
    <dbReference type="NCBI Taxonomy" id="2761395"/>
    <lineage>
        <taxon>Eukaryota</taxon>
        <taxon>Fungi</taxon>
        <taxon>Fungi incertae sedis</taxon>
        <taxon>Zoopagomycota</taxon>
        <taxon>Kickxellomycotina</taxon>
        <taxon>Kickxellomycetes</taxon>
        <taxon>Kickxellales</taxon>
        <taxon>Kickxellaceae</taxon>
        <taxon>Coemansia</taxon>
    </lineage>
</organism>
<dbReference type="InterPro" id="IPR045172">
    <property type="entry name" value="TBCB_Ubl"/>
</dbReference>
<dbReference type="InterPro" id="IPR029071">
    <property type="entry name" value="Ubiquitin-like_domsf"/>
</dbReference>
<dbReference type="EMBL" id="JANBUO010000002">
    <property type="protein sequence ID" value="KAJ2809469.1"/>
    <property type="molecule type" value="Genomic_DNA"/>
</dbReference>
<dbReference type="GO" id="GO:0005829">
    <property type="term" value="C:cytosol"/>
    <property type="evidence" value="ECO:0007669"/>
    <property type="project" value="UniProtKB-ARBA"/>
</dbReference>